<sequence length="451" mass="52989">MRPSYHILHSVFIFALLISYNPTLCKRYKYSLEELINAPLFWLEPAQTAFNLDIEPISYPDKCELKQLHLNTRHGARLPDADDISAYDKLEKIFADVSIAKEWYKNPFLLRDNFQLVKRGELEPYFDGLQSRKRYPKFWKGVKYNPEITRFQSSATSRAGASSMAFSEGLFNGEGPLDTCKSRPVYIWSLPTEQDFILQPHLACARWNQTVSTNNKLLNEQIYSYGNKTLKPIANRLSKEYNINPPLDPHLLPFFFTYCQFYIVQFHRTDTWCSLLSPKELLLLRYYWDLRSYYILQYGNPLNKRLGCGYYTQLVNGVDDYLNGKSEMIADIKNSHGFTLLILFTTLGVFKEKEPLTADFTYEQIKKVRFTEYVSVPWSSTFYFEIYTCSDDHNKVLIRALLNFKPFLIPGCESEYCEWNKFKEILGDKIGCDFKKMCAFQSRKKFYLLFI</sequence>
<feature type="disulfide bond" evidence="16">
    <location>
        <begin position="412"/>
        <end position="417"/>
    </location>
</feature>
<dbReference type="PANTHER" id="PTHR20963:SF8">
    <property type="entry name" value="MULTIPLE INOSITOL POLYPHOSPHATE PHOSPHATASE 1"/>
    <property type="match status" value="1"/>
</dbReference>
<keyword evidence="10" id="KW-0325">Glycoprotein</keyword>
<accession>A0A2P4QS61</accession>
<feature type="disulfide bond" evidence="16">
    <location>
        <begin position="259"/>
        <end position="273"/>
    </location>
</feature>
<keyword evidence="19" id="KW-1185">Reference proteome</keyword>
<proteinExistence type="inferred from homology"/>
<dbReference type="GO" id="GO:0034417">
    <property type="term" value="F:bisphosphoglycerate 3-phosphatase activity"/>
    <property type="evidence" value="ECO:0007669"/>
    <property type="project" value="UniProtKB-EC"/>
</dbReference>
<reference evidence="18 19" key="1">
    <citation type="journal article" date="2013" name="Proc. Natl. Acad. Sci. U.S.A.">
        <title>Genome of an arbuscular mycorrhizal fungus provides insight into the oldest plant symbiosis.</title>
        <authorList>
            <person name="Tisserant E."/>
            <person name="Malbreil M."/>
            <person name="Kuo A."/>
            <person name="Kohler A."/>
            <person name="Symeonidi A."/>
            <person name="Balestrini R."/>
            <person name="Charron P."/>
            <person name="Duensing N."/>
            <person name="Frei Dit Frey N."/>
            <person name="Gianinazzi-Pearson V."/>
            <person name="Gilbert L.B."/>
            <person name="Handa Y."/>
            <person name="Herr J.R."/>
            <person name="Hijri M."/>
            <person name="Koul R."/>
            <person name="Kawaguchi M."/>
            <person name="Krajinski F."/>
            <person name="Lammers P.J."/>
            <person name="Masclaux F.G."/>
            <person name="Murat C."/>
            <person name="Morin E."/>
            <person name="Ndikumana S."/>
            <person name="Pagni M."/>
            <person name="Petitpierre D."/>
            <person name="Requena N."/>
            <person name="Rosikiewicz P."/>
            <person name="Riley R."/>
            <person name="Saito K."/>
            <person name="San Clemente H."/>
            <person name="Shapiro H."/>
            <person name="van Tuinen D."/>
            <person name="Becard G."/>
            <person name="Bonfante P."/>
            <person name="Paszkowski U."/>
            <person name="Shachar-Hill Y.Y."/>
            <person name="Tuskan G.A."/>
            <person name="Young P.W."/>
            <person name="Sanders I.R."/>
            <person name="Henrissat B."/>
            <person name="Rensing S.A."/>
            <person name="Grigoriev I.V."/>
            <person name="Corradi N."/>
            <person name="Roux C."/>
            <person name="Martin F."/>
        </authorList>
    </citation>
    <scope>NUCLEOTIDE SEQUENCE [LARGE SCALE GENOMIC DNA]</scope>
    <source>
        <strain evidence="18 19">DAOM 197198</strain>
    </source>
</reference>
<feature type="signal peptide" evidence="17">
    <location>
        <begin position="1"/>
        <end position="25"/>
    </location>
</feature>
<dbReference type="VEuPathDB" id="FungiDB:RhiirFUN_022490"/>
<evidence type="ECO:0000256" key="13">
    <source>
        <dbReference type="ARBA" id="ARBA00043671"/>
    </source>
</evidence>
<dbReference type="PIRSF" id="PIRSF000894">
    <property type="entry name" value="Acid_phosphatase"/>
    <property type="match status" value="1"/>
</dbReference>
<gene>
    <name evidence="18" type="ORF">GLOIN_2v1518534</name>
</gene>
<keyword evidence="7 17" id="KW-0732">Signal</keyword>
<dbReference type="EC" id="3.1.3.80" evidence="3"/>
<evidence type="ECO:0000256" key="10">
    <source>
        <dbReference type="ARBA" id="ARBA00023180"/>
    </source>
</evidence>
<evidence type="ECO:0000256" key="12">
    <source>
        <dbReference type="ARBA" id="ARBA00043668"/>
    </source>
</evidence>
<dbReference type="InterPro" id="IPR016274">
    <property type="entry name" value="Histidine_acid_Pase_euk"/>
</dbReference>
<evidence type="ECO:0000256" key="9">
    <source>
        <dbReference type="ARBA" id="ARBA00023136"/>
    </source>
</evidence>
<comment type="similarity">
    <text evidence="2">Belongs to the histidine acid phosphatase family. MINPP1 subfamily.</text>
</comment>
<dbReference type="GO" id="GO:0005886">
    <property type="term" value="C:plasma membrane"/>
    <property type="evidence" value="ECO:0007669"/>
    <property type="project" value="UniProtKB-SubCell"/>
</dbReference>
<evidence type="ECO:0000256" key="7">
    <source>
        <dbReference type="ARBA" id="ARBA00022729"/>
    </source>
</evidence>
<evidence type="ECO:0000256" key="4">
    <source>
        <dbReference type="ARBA" id="ARBA00013040"/>
    </source>
</evidence>
<dbReference type="AlphaFoldDB" id="A0A2P4QS61"/>
<evidence type="ECO:0000313" key="18">
    <source>
        <dbReference type="EMBL" id="POG80445.1"/>
    </source>
</evidence>
<evidence type="ECO:0000256" key="5">
    <source>
        <dbReference type="ARBA" id="ARBA00018097"/>
    </source>
</evidence>
<name>A0A2P4QS61_RHIID</name>
<evidence type="ECO:0000256" key="2">
    <source>
        <dbReference type="ARBA" id="ARBA00008422"/>
    </source>
</evidence>
<dbReference type="GO" id="GO:0052745">
    <property type="term" value="F:inositol phosphate phosphatase activity"/>
    <property type="evidence" value="ECO:0007669"/>
    <property type="project" value="TreeGrafter"/>
</dbReference>
<comment type="subcellular location">
    <subcellularLocation>
        <location evidence="1">Cell membrane</location>
    </subcellularLocation>
</comment>
<comment type="catalytic activity">
    <reaction evidence="13">
        <text>1D-myo-inositol 1,2,4,5,6-pentakisphosphate + H2O = 1D-myo-inositol 1,2,5,6-tetrakisphosphate + phosphate</text>
        <dbReference type="Rhea" id="RHEA:77115"/>
        <dbReference type="ChEBI" id="CHEBI:15377"/>
        <dbReference type="ChEBI" id="CHEBI:43474"/>
        <dbReference type="ChEBI" id="CHEBI:57798"/>
        <dbReference type="ChEBI" id="CHEBI:195535"/>
        <dbReference type="EC" id="3.1.3.62"/>
    </reaction>
    <physiologicalReaction direction="left-to-right" evidence="13">
        <dbReference type="Rhea" id="RHEA:77116"/>
    </physiologicalReaction>
</comment>
<organism evidence="18 19">
    <name type="scientific">Rhizophagus irregularis (strain DAOM 181602 / DAOM 197198 / MUCL 43194)</name>
    <name type="common">Arbuscular mycorrhizal fungus</name>
    <name type="synonym">Glomus intraradices</name>
    <dbReference type="NCBI Taxonomy" id="747089"/>
    <lineage>
        <taxon>Eukaryota</taxon>
        <taxon>Fungi</taxon>
        <taxon>Fungi incertae sedis</taxon>
        <taxon>Mucoromycota</taxon>
        <taxon>Glomeromycotina</taxon>
        <taxon>Glomeromycetes</taxon>
        <taxon>Glomerales</taxon>
        <taxon>Glomeraceae</taxon>
        <taxon>Rhizophagus</taxon>
    </lineage>
</organism>
<protein>
    <recommendedName>
        <fullName evidence="5">Multiple inositol polyphosphate phosphatase 1</fullName>
        <ecNumber evidence="4">3.1.3.62</ecNumber>
        <ecNumber evidence="3">3.1.3.80</ecNumber>
    </recommendedName>
    <alternativeName>
        <fullName evidence="11">2,3-bisphosphoglycerate 3-phosphatase</fullName>
    </alternativeName>
</protein>
<evidence type="ECO:0000256" key="8">
    <source>
        <dbReference type="ARBA" id="ARBA00022801"/>
    </source>
</evidence>
<dbReference type="SUPFAM" id="SSF53254">
    <property type="entry name" value="Phosphoglycerate mutase-like"/>
    <property type="match status" value="1"/>
</dbReference>
<evidence type="ECO:0000313" key="19">
    <source>
        <dbReference type="Proteomes" id="UP000018888"/>
    </source>
</evidence>
<dbReference type="PANTHER" id="PTHR20963">
    <property type="entry name" value="MULTIPLE INOSITOL POLYPHOSPHATE PHOSPHATASE-RELATED"/>
    <property type="match status" value="1"/>
</dbReference>
<dbReference type="InterPro" id="IPR000560">
    <property type="entry name" value="His_Pase_clade-2"/>
</dbReference>
<dbReference type="Gene3D" id="3.40.50.1240">
    <property type="entry name" value="Phosphoglycerate mutase-like"/>
    <property type="match status" value="1"/>
</dbReference>
<feature type="chain" id="PRO_5015163448" description="Multiple inositol polyphosphate phosphatase 1" evidence="17">
    <location>
        <begin position="26"/>
        <end position="451"/>
    </location>
</feature>
<evidence type="ECO:0000256" key="1">
    <source>
        <dbReference type="ARBA" id="ARBA00004236"/>
    </source>
</evidence>
<reference evidence="18 19" key="2">
    <citation type="journal article" date="2018" name="New Phytol.">
        <title>High intraspecific genome diversity in the model arbuscular mycorrhizal symbiont Rhizophagus irregularis.</title>
        <authorList>
            <person name="Chen E.C.H."/>
            <person name="Morin E."/>
            <person name="Beaudet D."/>
            <person name="Noel J."/>
            <person name="Yildirir G."/>
            <person name="Ndikumana S."/>
            <person name="Charron P."/>
            <person name="St-Onge C."/>
            <person name="Giorgi J."/>
            <person name="Kruger M."/>
            <person name="Marton T."/>
            <person name="Ropars J."/>
            <person name="Grigoriev I.V."/>
            <person name="Hainaut M."/>
            <person name="Henrissat B."/>
            <person name="Roux C."/>
            <person name="Martin F."/>
            <person name="Corradi N."/>
        </authorList>
    </citation>
    <scope>NUCLEOTIDE SEQUENCE [LARGE SCALE GENOMIC DNA]</scope>
    <source>
        <strain evidence="18 19">DAOM 197198</strain>
    </source>
</reference>
<comment type="catalytic activity">
    <reaction evidence="14">
        <text>1D-myo-inositol hexakisphosphate + H2O = 1D-myo-inositol 1,2,4,5,6-pentakisphosphate + phosphate</text>
        <dbReference type="Rhea" id="RHEA:16989"/>
        <dbReference type="ChEBI" id="CHEBI:15377"/>
        <dbReference type="ChEBI" id="CHEBI:43474"/>
        <dbReference type="ChEBI" id="CHEBI:57798"/>
        <dbReference type="ChEBI" id="CHEBI:58130"/>
        <dbReference type="EC" id="3.1.3.62"/>
    </reaction>
    <physiologicalReaction direction="left-to-right" evidence="14">
        <dbReference type="Rhea" id="RHEA:16990"/>
    </physiologicalReaction>
</comment>
<evidence type="ECO:0000256" key="3">
    <source>
        <dbReference type="ARBA" id="ARBA00012976"/>
    </source>
</evidence>
<dbReference type="EMBL" id="AUPC02000018">
    <property type="protein sequence ID" value="POG80445.1"/>
    <property type="molecule type" value="Genomic_DNA"/>
</dbReference>
<evidence type="ECO:0000256" key="17">
    <source>
        <dbReference type="SAM" id="SignalP"/>
    </source>
</evidence>
<evidence type="ECO:0000256" key="11">
    <source>
        <dbReference type="ARBA" id="ARBA00031642"/>
    </source>
</evidence>
<dbReference type="Proteomes" id="UP000018888">
    <property type="component" value="Unassembled WGS sequence"/>
</dbReference>
<comment type="catalytic activity">
    <reaction evidence="12">
        <text>1D-myo-inositol 1,2,5,6-tetrakisphosphate + H2O = 1D-myo-inositol 1,2,6-trisphosphate + phosphate</text>
        <dbReference type="Rhea" id="RHEA:77119"/>
        <dbReference type="ChEBI" id="CHEBI:15377"/>
        <dbReference type="ChEBI" id="CHEBI:43474"/>
        <dbReference type="ChEBI" id="CHEBI:195535"/>
        <dbReference type="ChEBI" id="CHEBI:195537"/>
        <dbReference type="EC" id="3.1.3.62"/>
    </reaction>
    <physiologicalReaction direction="left-to-right" evidence="12">
        <dbReference type="Rhea" id="RHEA:77120"/>
    </physiologicalReaction>
</comment>
<keyword evidence="8" id="KW-0378">Hydrolase</keyword>
<feature type="disulfide bond" evidence="16">
    <location>
        <begin position="63"/>
        <end position="389"/>
    </location>
</feature>
<dbReference type="CDD" id="cd07061">
    <property type="entry name" value="HP_HAP_like"/>
    <property type="match status" value="1"/>
</dbReference>
<keyword evidence="6" id="KW-1003">Cell membrane</keyword>
<dbReference type="EC" id="3.1.3.62" evidence="4"/>
<keyword evidence="9" id="KW-0472">Membrane</keyword>
<dbReference type="Pfam" id="PF00328">
    <property type="entry name" value="His_Phos_2"/>
    <property type="match status" value="1"/>
</dbReference>
<evidence type="ECO:0000256" key="16">
    <source>
        <dbReference type="PIRSR" id="PIRSR000894-2"/>
    </source>
</evidence>
<comment type="caution">
    <text evidence="18">The sequence shown here is derived from an EMBL/GenBank/DDBJ whole genome shotgun (WGS) entry which is preliminary data.</text>
</comment>
<dbReference type="InterPro" id="IPR029033">
    <property type="entry name" value="His_PPase_superfam"/>
</dbReference>
<keyword evidence="16" id="KW-1015">Disulfide bond</keyword>
<dbReference type="GO" id="GO:0003993">
    <property type="term" value="F:acid phosphatase activity"/>
    <property type="evidence" value="ECO:0007669"/>
    <property type="project" value="TreeGrafter"/>
</dbReference>
<evidence type="ECO:0000256" key="15">
    <source>
        <dbReference type="ARBA" id="ARBA00043832"/>
    </source>
</evidence>
<comment type="catalytic activity">
    <reaction evidence="15">
        <text>(2R)-2,3-bisphosphoglycerate + H2O = (2R)-2-phosphoglycerate + phosphate</text>
        <dbReference type="Rhea" id="RHEA:27381"/>
        <dbReference type="ChEBI" id="CHEBI:15377"/>
        <dbReference type="ChEBI" id="CHEBI:43474"/>
        <dbReference type="ChEBI" id="CHEBI:58248"/>
        <dbReference type="ChEBI" id="CHEBI:58289"/>
        <dbReference type="EC" id="3.1.3.80"/>
    </reaction>
    <physiologicalReaction direction="left-to-right" evidence="15">
        <dbReference type="Rhea" id="RHEA:27382"/>
    </physiologicalReaction>
</comment>
<evidence type="ECO:0000256" key="14">
    <source>
        <dbReference type="ARBA" id="ARBA00043691"/>
    </source>
</evidence>
<evidence type="ECO:0000256" key="6">
    <source>
        <dbReference type="ARBA" id="ARBA00022475"/>
    </source>
</evidence>